<keyword evidence="2" id="KW-1185">Reference proteome</keyword>
<gene>
    <name evidence="1" type="ORF">Hs30E_16360</name>
</gene>
<dbReference type="NCBIfam" id="NF033892">
    <property type="entry name" value="XcbB_CpsF_sero"/>
    <property type="match status" value="1"/>
</dbReference>
<organism evidence="1 2">
    <name type="scientific">Pseudolactococcus hodotermopsidis</name>
    <dbReference type="NCBI Taxonomy" id="2709157"/>
    <lineage>
        <taxon>Bacteria</taxon>
        <taxon>Bacillati</taxon>
        <taxon>Bacillota</taxon>
        <taxon>Bacilli</taxon>
        <taxon>Lactobacillales</taxon>
        <taxon>Streptococcaceae</taxon>
        <taxon>Pseudolactococcus</taxon>
    </lineage>
</organism>
<evidence type="ECO:0000313" key="1">
    <source>
        <dbReference type="EMBL" id="GFH43085.1"/>
    </source>
</evidence>
<dbReference type="CDD" id="cd04647">
    <property type="entry name" value="LbH_MAT_like"/>
    <property type="match status" value="1"/>
</dbReference>
<dbReference type="Gene3D" id="2.160.10.10">
    <property type="entry name" value="Hexapeptide repeat proteins"/>
    <property type="match status" value="1"/>
</dbReference>
<comment type="caution">
    <text evidence="1">The sequence shown here is derived from an EMBL/GenBank/DDBJ whole genome shotgun (WGS) entry which is preliminary data.</text>
</comment>
<dbReference type="PANTHER" id="PTHR23416:SF78">
    <property type="entry name" value="LIPOPOLYSACCHARIDE BIOSYNTHESIS O-ACETYL TRANSFERASE WBBJ-RELATED"/>
    <property type="match status" value="1"/>
</dbReference>
<evidence type="ECO:0000313" key="2">
    <source>
        <dbReference type="Proteomes" id="UP000480303"/>
    </source>
</evidence>
<dbReference type="EMBL" id="BLLI01000055">
    <property type="protein sequence ID" value="GFH43085.1"/>
    <property type="molecule type" value="Genomic_DNA"/>
</dbReference>
<accession>A0A6A0BEH3</accession>
<dbReference type="Proteomes" id="UP000480303">
    <property type="component" value="Unassembled WGS sequence"/>
</dbReference>
<protein>
    <recommendedName>
        <fullName evidence="3">Acetyltransferase</fullName>
    </recommendedName>
</protein>
<dbReference type="RefSeq" id="WP_172209522.1">
    <property type="nucleotide sequence ID" value="NZ_BLLI01000055.1"/>
</dbReference>
<dbReference type="AlphaFoldDB" id="A0A6A0BEH3"/>
<evidence type="ECO:0008006" key="3">
    <source>
        <dbReference type="Google" id="ProtNLM"/>
    </source>
</evidence>
<name>A0A6A0BEH3_9LACT</name>
<reference evidence="1 2" key="1">
    <citation type="submission" date="2020-02" db="EMBL/GenBank/DDBJ databases">
        <title>Draft genome sequence of Lactococcus sp. Hs30E4-3.</title>
        <authorList>
            <person name="Noda S."/>
            <person name="Yuki M."/>
            <person name="Ohkuma M."/>
        </authorList>
    </citation>
    <scope>NUCLEOTIDE SEQUENCE [LARGE SCALE GENOMIC DNA]</scope>
    <source>
        <strain evidence="1 2">Hs30E4-3</strain>
    </source>
</reference>
<proteinExistence type="predicted"/>
<dbReference type="InterPro" id="IPR011004">
    <property type="entry name" value="Trimer_LpxA-like_sf"/>
</dbReference>
<dbReference type="InterPro" id="IPR051159">
    <property type="entry name" value="Hexapeptide_acetyltransf"/>
</dbReference>
<sequence>MPKYQIFYKENRNIILSEDDTPKIIESSLKFMGENNILVLKKGAIIKESELIFHKSNSIIYIGKGTFTAKVSIFNDSIAYFGGSTFYNPVGRAYFKIAEHQQLFIGDNGLISTNVSIETNDAHLLFTEEGNTFKRKNMAGSIVIEDHVWLGRNVSVNKGSYIAFNSVVSANSMVNKVSRESGVVLAGTPAKIVQKNIFWRGNETNWYQETDTESWSTYEPTKEELTRVDYRQYIESINQVDLAHFPEKAAFQLTVLDRLYRKENPSVKIKDSDYLENLSYTVFYDKKFDAREYRVDLSRFNGKNIHEIAYERLDEEICLLYKHLLANSYVFHKQEKTTSILSKRWVYTPVELDKENATSVKKRGNLLYFTEYLGSKKTAAKDKKLLVIFSSNPSEQEKYNESMLIRSGFPTFPDIKRSLTKDTYIIRIVDFNLSSGSFYLNTANFVSFEQNIQELIKTFADYHSVPNNNIVLFGASKGATGALIHSLIGGYKLVAVDPIIDDRIYPNDGHLQKSFRKLDLTPRVNSLLSQANHVKRYIVNNHHVNYTYKQYAKLNKKENLIFYDTADEVDNRHPVILKSAIPEVLAMLNVLLNERLHL</sequence>
<dbReference type="PANTHER" id="PTHR23416">
    <property type="entry name" value="SIALIC ACID SYNTHASE-RELATED"/>
    <property type="match status" value="1"/>
</dbReference>
<dbReference type="SUPFAM" id="SSF51161">
    <property type="entry name" value="Trimeric LpxA-like enzymes"/>
    <property type="match status" value="1"/>
</dbReference>